<evidence type="ECO:0000313" key="4">
    <source>
        <dbReference type="EMBL" id="OQE21289.1"/>
    </source>
</evidence>
<dbReference type="InterPro" id="IPR052210">
    <property type="entry name" value="LysM1-like"/>
</dbReference>
<dbReference type="InterPro" id="IPR018392">
    <property type="entry name" value="LysM"/>
</dbReference>
<dbReference type="OrthoDB" id="5985073at2759"/>
<dbReference type="SUPFAM" id="SSF54106">
    <property type="entry name" value="LysM domain"/>
    <property type="match status" value="1"/>
</dbReference>
<dbReference type="InterPro" id="IPR036779">
    <property type="entry name" value="LysM_dom_sf"/>
</dbReference>
<dbReference type="CDD" id="cd00118">
    <property type="entry name" value="LysM"/>
    <property type="match status" value="1"/>
</dbReference>
<dbReference type="STRING" id="303698.A0A1V6T5U2"/>
<organism evidence="4 5">
    <name type="scientific">Penicillium steckii</name>
    <dbReference type="NCBI Taxonomy" id="303698"/>
    <lineage>
        <taxon>Eukaryota</taxon>
        <taxon>Fungi</taxon>
        <taxon>Dikarya</taxon>
        <taxon>Ascomycota</taxon>
        <taxon>Pezizomycotina</taxon>
        <taxon>Eurotiomycetes</taxon>
        <taxon>Eurotiomycetidae</taxon>
        <taxon>Eurotiales</taxon>
        <taxon>Aspergillaceae</taxon>
        <taxon>Penicillium</taxon>
    </lineage>
</organism>
<sequence length="302" mass="32766">MDNNLPSHCRKFPKNGSLCIKNKCEVYTVKTGDTCSTVANAHNISTVQLRSYNLWINVGCYNFNRTIDTQICINEPGQKYIAPAYPSSPSSSSGGAASAAPVPSNIAPNTTTRCGEFYKVQPDEECDIFTVKFEISREDVGVLNPEINVNCMNLWENTSYCVQPVGNINSYPSAPGYVGPSSSMSKVAYTSLPDATYSPIFEFIPLAPNTREGCTMYVPGSDLQYNSTASSSCDIAGHYYNVSVKKLALWNPPLHLGSGSSNSTNTCSFSKSYRYCFRYPEASSTNVPGFGASTPLPSATKH</sequence>
<reference evidence="5" key="1">
    <citation type="journal article" date="2017" name="Nat. Microbiol.">
        <title>Global analysis of biosynthetic gene clusters reveals vast potential of secondary metabolite production in Penicillium species.</title>
        <authorList>
            <person name="Nielsen J.C."/>
            <person name="Grijseels S."/>
            <person name="Prigent S."/>
            <person name="Ji B."/>
            <person name="Dainat J."/>
            <person name="Nielsen K.F."/>
            <person name="Frisvad J.C."/>
            <person name="Workman M."/>
            <person name="Nielsen J."/>
        </authorList>
    </citation>
    <scope>NUCLEOTIDE SEQUENCE [LARGE SCALE GENOMIC DNA]</scope>
    <source>
        <strain evidence="5">IBT 24891</strain>
    </source>
</reference>
<keyword evidence="5" id="KW-1185">Reference proteome</keyword>
<evidence type="ECO:0000259" key="3">
    <source>
        <dbReference type="PROSITE" id="PS51782"/>
    </source>
</evidence>
<evidence type="ECO:0000256" key="2">
    <source>
        <dbReference type="ARBA" id="ARBA00023026"/>
    </source>
</evidence>
<dbReference type="EMBL" id="MLKD01000012">
    <property type="protein sequence ID" value="OQE21289.1"/>
    <property type="molecule type" value="Genomic_DNA"/>
</dbReference>
<feature type="domain" description="LysM" evidence="3">
    <location>
        <begin position="116"/>
        <end position="162"/>
    </location>
</feature>
<evidence type="ECO:0000313" key="5">
    <source>
        <dbReference type="Proteomes" id="UP000191285"/>
    </source>
</evidence>
<dbReference type="PANTHER" id="PTHR34997">
    <property type="entry name" value="AM15"/>
    <property type="match status" value="1"/>
</dbReference>
<accession>A0A1V6T5U2</accession>
<dbReference type="PANTHER" id="PTHR34997:SF1">
    <property type="entry name" value="PEPTIDOGLYCAN-BINDING LYSIN DOMAIN"/>
    <property type="match status" value="1"/>
</dbReference>
<proteinExistence type="predicted"/>
<dbReference type="Gene3D" id="3.10.350.10">
    <property type="entry name" value="LysM domain"/>
    <property type="match status" value="2"/>
</dbReference>
<gene>
    <name evidence="4" type="ORF">PENSTE_c012G04241</name>
</gene>
<dbReference type="AlphaFoldDB" id="A0A1V6T5U2"/>
<comment type="caution">
    <text evidence="4">The sequence shown here is derived from an EMBL/GenBank/DDBJ whole genome shotgun (WGS) entry which is preliminary data.</text>
</comment>
<dbReference type="Pfam" id="PF01476">
    <property type="entry name" value="LysM"/>
    <property type="match status" value="1"/>
</dbReference>
<dbReference type="GO" id="GO:0008061">
    <property type="term" value="F:chitin binding"/>
    <property type="evidence" value="ECO:0007669"/>
    <property type="project" value="UniProtKB-KW"/>
</dbReference>
<name>A0A1V6T5U2_9EURO</name>
<keyword evidence="2" id="KW-0843">Virulence</keyword>
<feature type="domain" description="LysM" evidence="3">
    <location>
        <begin position="25"/>
        <end position="73"/>
    </location>
</feature>
<dbReference type="PROSITE" id="PS51782">
    <property type="entry name" value="LYSM"/>
    <property type="match status" value="2"/>
</dbReference>
<protein>
    <recommendedName>
        <fullName evidence="3">LysM domain-containing protein</fullName>
    </recommendedName>
</protein>
<evidence type="ECO:0000256" key="1">
    <source>
        <dbReference type="ARBA" id="ARBA00022669"/>
    </source>
</evidence>
<keyword evidence="1" id="KW-0147">Chitin-binding</keyword>
<dbReference type="Proteomes" id="UP000191285">
    <property type="component" value="Unassembled WGS sequence"/>
</dbReference>